<dbReference type="InterPro" id="IPR011990">
    <property type="entry name" value="TPR-like_helical_dom_sf"/>
</dbReference>
<reference evidence="3" key="1">
    <citation type="submission" date="2016-10" db="EMBL/GenBank/DDBJ databases">
        <authorList>
            <person name="Varghese N."/>
            <person name="Submissions S."/>
        </authorList>
    </citation>
    <scope>NUCLEOTIDE SEQUENCE [LARGE SCALE GENOMIC DNA]</scope>
    <source>
        <strain evidence="3">LMG 26416</strain>
    </source>
</reference>
<evidence type="ECO:0000313" key="2">
    <source>
        <dbReference type="EMBL" id="SEL59495.1"/>
    </source>
</evidence>
<dbReference type="STRING" id="416943.SAMN05445871_6269"/>
<dbReference type="EMBL" id="FOAJ01000010">
    <property type="protein sequence ID" value="SEL59495.1"/>
    <property type="molecule type" value="Genomic_DNA"/>
</dbReference>
<dbReference type="SMART" id="SM00028">
    <property type="entry name" value="TPR"/>
    <property type="match status" value="2"/>
</dbReference>
<name>A0A1H7RHB3_9BURK</name>
<dbReference type="InterPro" id="IPR019734">
    <property type="entry name" value="TPR_rpt"/>
</dbReference>
<gene>
    <name evidence="2" type="ORF">SAMN05192542_1105</name>
</gene>
<evidence type="ECO:0000256" key="1">
    <source>
        <dbReference type="SAM" id="MobiDB-lite"/>
    </source>
</evidence>
<sequence length="428" mass="47501">MKPRTSTTARPRSKGQLLVDAASKRAKSLHAQGRYEQALEVCLQTVRRQPRLAAAWSDAAVNCIKLERWTDAIRHAQTALACGGDSLSLYDALSHAHGALKQWDEVRRYGLHALNLRDRRFGGVPPMPHEPSPDMPPLPSPETRERNVISFSLFGGDSKYGETAVLNVVEQPRAYPHWVCRFYIDDSVPAAIVDRLRNGGAQIVRISGDHAQWPGTMWRFLALDDPRVDRVLFRDADSVISNREAEAVDQWLHSGKRFHAMRDSGTHTELLLAGLWGAVRGALPPIDTLVRHFMRTPLESAHFADQYFLRQSVWPYARASLMQHDSMFGFLDAHAFPGGPMPDDFHVGYSEGSPYFTAASALPDGSAVEWKLYRTGGTGAHTDAQLVCAYPARVAGGAIRAHIPARYARWIDEGSAYIRVMADAEVSA</sequence>
<organism evidence="2 3">
    <name type="scientific">Paraburkholderia caballeronis</name>
    <dbReference type="NCBI Taxonomy" id="416943"/>
    <lineage>
        <taxon>Bacteria</taxon>
        <taxon>Pseudomonadati</taxon>
        <taxon>Pseudomonadota</taxon>
        <taxon>Betaproteobacteria</taxon>
        <taxon>Burkholderiales</taxon>
        <taxon>Burkholderiaceae</taxon>
        <taxon>Paraburkholderia</taxon>
    </lineage>
</organism>
<feature type="region of interest" description="Disordered" evidence="1">
    <location>
        <begin position="123"/>
        <end position="142"/>
    </location>
</feature>
<protein>
    <submittedName>
        <fullName evidence="2">Uncharacterized protein</fullName>
    </submittedName>
</protein>
<dbReference type="AlphaFoldDB" id="A0A1H7RHB3"/>
<feature type="compositionally biased region" description="Pro residues" evidence="1">
    <location>
        <begin position="125"/>
        <end position="140"/>
    </location>
</feature>
<dbReference type="Gene3D" id="1.25.40.10">
    <property type="entry name" value="Tetratricopeptide repeat domain"/>
    <property type="match status" value="1"/>
</dbReference>
<keyword evidence="3" id="KW-1185">Reference proteome</keyword>
<dbReference type="SUPFAM" id="SSF48452">
    <property type="entry name" value="TPR-like"/>
    <property type="match status" value="1"/>
</dbReference>
<dbReference type="OrthoDB" id="7278101at2"/>
<accession>A0A1H7RHB3</accession>
<evidence type="ECO:0000313" key="3">
    <source>
        <dbReference type="Proteomes" id="UP000199120"/>
    </source>
</evidence>
<dbReference type="Proteomes" id="UP000199120">
    <property type="component" value="Unassembled WGS sequence"/>
</dbReference>
<proteinExistence type="predicted"/>